<dbReference type="InterPro" id="IPR011013">
    <property type="entry name" value="Gal_mutarotase_sf_dom"/>
</dbReference>
<dbReference type="InterPro" id="IPR028995">
    <property type="entry name" value="Glyco_hydro_57/38_cen_sf"/>
</dbReference>
<keyword evidence="3" id="KW-0479">Metal-binding</keyword>
<evidence type="ECO:0000259" key="11">
    <source>
        <dbReference type="SMART" id="SM00872"/>
    </source>
</evidence>
<dbReference type="InterPro" id="IPR050843">
    <property type="entry name" value="Glycosyl_Hydrlase_38"/>
</dbReference>
<dbReference type="SUPFAM" id="SSF88713">
    <property type="entry name" value="Glycoside hydrolase/deacetylase"/>
    <property type="match status" value="1"/>
</dbReference>
<evidence type="ECO:0000256" key="3">
    <source>
        <dbReference type="ARBA" id="ARBA00022723"/>
    </source>
</evidence>
<accession>A0A2A2K6W5</accession>
<organism evidence="12 13">
    <name type="scientific">Diploscapter pachys</name>
    <dbReference type="NCBI Taxonomy" id="2018661"/>
    <lineage>
        <taxon>Eukaryota</taxon>
        <taxon>Metazoa</taxon>
        <taxon>Ecdysozoa</taxon>
        <taxon>Nematoda</taxon>
        <taxon>Chromadorea</taxon>
        <taxon>Rhabditida</taxon>
        <taxon>Rhabditina</taxon>
        <taxon>Rhabditomorpha</taxon>
        <taxon>Rhabditoidea</taxon>
        <taxon>Rhabditidae</taxon>
        <taxon>Diploscapter</taxon>
    </lineage>
</organism>
<dbReference type="OrthoDB" id="10261055at2759"/>
<evidence type="ECO:0000256" key="5">
    <source>
        <dbReference type="ARBA" id="ARBA00022833"/>
    </source>
</evidence>
<evidence type="ECO:0000313" key="12">
    <source>
        <dbReference type="EMBL" id="PAV69613.1"/>
    </source>
</evidence>
<dbReference type="GO" id="GO:0004572">
    <property type="term" value="F:mannosyl-oligosaccharide 1,3-1,6-alpha-mannosidase activity"/>
    <property type="evidence" value="ECO:0007669"/>
    <property type="project" value="UniProtKB-EC"/>
</dbReference>
<evidence type="ECO:0000256" key="6">
    <source>
        <dbReference type="ARBA" id="ARBA00023295"/>
    </source>
</evidence>
<dbReference type="Proteomes" id="UP000218231">
    <property type="component" value="Unassembled WGS sequence"/>
</dbReference>
<evidence type="ECO:0000256" key="8">
    <source>
        <dbReference type="ARBA" id="ARBA00066412"/>
    </source>
</evidence>
<dbReference type="FunFam" id="1.20.1270.50:FF:000001">
    <property type="entry name" value="Alpha-mannosidase"/>
    <property type="match status" value="1"/>
</dbReference>
<evidence type="ECO:0000256" key="9">
    <source>
        <dbReference type="ARBA" id="ARBA00083602"/>
    </source>
</evidence>
<dbReference type="SUPFAM" id="SSF88688">
    <property type="entry name" value="Families 57/38 glycoside transferase middle domain"/>
    <property type="match status" value="1"/>
</dbReference>
<dbReference type="InterPro" id="IPR015341">
    <property type="entry name" value="Glyco_hydro_38_cen"/>
</dbReference>
<evidence type="ECO:0000256" key="4">
    <source>
        <dbReference type="ARBA" id="ARBA00022801"/>
    </source>
</evidence>
<dbReference type="STRING" id="2018661.A0A2A2K6W5"/>
<dbReference type="PANTHER" id="PTHR11607">
    <property type="entry name" value="ALPHA-MANNOSIDASE"/>
    <property type="match status" value="1"/>
</dbReference>
<dbReference type="GO" id="GO:0046872">
    <property type="term" value="F:metal ion binding"/>
    <property type="evidence" value="ECO:0007669"/>
    <property type="project" value="UniProtKB-KW"/>
</dbReference>
<comment type="caution">
    <text evidence="12">The sequence shown here is derived from an EMBL/GenBank/DDBJ whole genome shotgun (WGS) entry which is preliminary data.</text>
</comment>
<evidence type="ECO:0000256" key="2">
    <source>
        <dbReference type="ARBA" id="ARBA00009792"/>
    </source>
</evidence>
<comment type="function">
    <text evidence="7">Catalyzes the first committed step in the biosynthesis of complex N-glycans. It controls conversion of high mannose to complex N-glycans; the final hydrolytic step in the N-glycan maturation pathway.</text>
</comment>
<evidence type="ECO:0000256" key="10">
    <source>
        <dbReference type="ARBA" id="ARBA00093232"/>
    </source>
</evidence>
<dbReference type="Gene3D" id="3.20.110.10">
    <property type="entry name" value="Glycoside hydrolase 38, N terminal domain"/>
    <property type="match status" value="1"/>
</dbReference>
<dbReference type="GO" id="GO:0030246">
    <property type="term" value="F:carbohydrate binding"/>
    <property type="evidence" value="ECO:0007669"/>
    <property type="project" value="InterPro"/>
</dbReference>
<evidence type="ECO:0000256" key="7">
    <source>
        <dbReference type="ARBA" id="ARBA00059516"/>
    </source>
</evidence>
<evidence type="ECO:0000313" key="13">
    <source>
        <dbReference type="Proteomes" id="UP000218231"/>
    </source>
</evidence>
<dbReference type="InterPro" id="IPR011330">
    <property type="entry name" value="Glyco_hydro/deAcase_b/a-brl"/>
</dbReference>
<dbReference type="PANTHER" id="PTHR11607:SF71">
    <property type="entry name" value="ALPHA-MANNOSIDASE"/>
    <property type="match status" value="1"/>
</dbReference>
<protein>
    <recommendedName>
        <fullName evidence="8">mannosyl-oligosaccharide 1,3-1,6-alpha-mannosidase</fullName>
        <ecNumber evidence="8">3.2.1.114</ecNumber>
    </recommendedName>
    <alternativeName>
        <fullName evidence="9">Mannosyl-oligosaccharide 1,3-1,6-alpha-mannosidase</fullName>
    </alternativeName>
</protein>
<dbReference type="Gene3D" id="1.20.1270.50">
    <property type="entry name" value="Glycoside hydrolase family 38, central domain"/>
    <property type="match status" value="1"/>
</dbReference>
<sequence>MKIQGQEHEPDIYDAEDTGQEVLEEHCQPLKEASAEFDTHDLYRHLSSGQPEPVHVNSSKRTKSEGKLRVFVLPFTHVDPGWLKTFDAYTEDTNKILDNMHNFMTKNPAMKFMWAEFVFFEKWWSKQNDQVKKDVRELVRSGRLELASGSWVMTDEANAYFPVSVDNIVEGHQYLINEFGIHPSVIWSNDPFGYSNSVPYLFSQAGMKRTVINRIHHGLKTHLQGDIGIPFKWRQYFDLSGVSDVWTQVLPYTHYDILNSCGPNAGHCCEFDFKRMTHWSCPGPKPVPITDNNVASKANTLINELKTMSHMYEAPVLLMMHGDDFRFDMIEEWHQHHDNFMPLFDHINKGDQVNISFGTFTDYFNHLEEWYRSNNKEPPTLTGDFFPYRCALGDMWTGYFTTRPFYKRQGRYLHSLIRAADLLSYAARAKVDKDTIKSWNLVLQNARRTLSLFQHHDAITGTSKRHVMDDYSHLLYSASNETKELIEKAQSALSAHGFQMIEFPLNYTQISTKQAVSITSLSSAVLRVFNPLPYAIDDVITVRVDSRNVAVYQDNAPVEAQLEPYISNAQIAQNTYQLAFVARLLPLTTVSFVLKQEANPESTTIAKVFTVASQIDKWKGAMLPNPFAVTEIQPDKFRLTGKSLTTKHDPATGLITEMSTSNGESHKIANSFVAYKNSRGGAYLMRVADKPDPYITGDVARILVAGPVQQSIHLFTQNIYQTISAKNIRGSLANQLSMSVRIDIAKEYNTEVMMRFDVAMDKRADFSDSVGMQLLRRDHFDKLSVQANYYPMPSAAVMENDQQRITIASNLEHGVRFLDTGVEIGIDRMLAQDDGKGLGSSADSLPTDLKPVQMEFKIVLEKSRAAQTNEHFTAHSSAGHLAVQTVLYPPIVLAGVGPPTEVKRINSFPCEVQLLTIRPLNESTRLLTLFKHPTLCEGGVKPTECGRELTVRLFSSVPFIETIMSDVFAFIPNFDGSLDSSTVRSVRHPPRRLSSACLFLRSSNQGFRILEPHCGLV</sequence>
<dbReference type="SUPFAM" id="SSF74650">
    <property type="entry name" value="Galactose mutarotase-like"/>
    <property type="match status" value="1"/>
</dbReference>
<dbReference type="AlphaFoldDB" id="A0A2A2K6W5"/>
<dbReference type="EMBL" id="LIAE01009485">
    <property type="protein sequence ID" value="PAV69613.1"/>
    <property type="molecule type" value="Genomic_DNA"/>
</dbReference>
<dbReference type="GO" id="GO:0006491">
    <property type="term" value="P:N-glycan processing"/>
    <property type="evidence" value="ECO:0007669"/>
    <property type="project" value="TreeGrafter"/>
</dbReference>
<gene>
    <name evidence="12" type="ORF">WR25_02103</name>
</gene>
<dbReference type="InterPro" id="IPR000602">
    <property type="entry name" value="Glyco_hydro_38_N"/>
</dbReference>
<keyword evidence="13" id="KW-1185">Reference proteome</keyword>
<reference evidence="12 13" key="1">
    <citation type="journal article" date="2017" name="Curr. Biol.">
        <title>Genome architecture and evolution of a unichromosomal asexual nematode.</title>
        <authorList>
            <person name="Fradin H."/>
            <person name="Zegar C."/>
            <person name="Gutwein M."/>
            <person name="Lucas J."/>
            <person name="Kovtun M."/>
            <person name="Corcoran D."/>
            <person name="Baugh L.R."/>
            <person name="Kiontke K."/>
            <person name="Gunsalus K."/>
            <person name="Fitch D.H."/>
            <person name="Piano F."/>
        </authorList>
    </citation>
    <scope>NUCLEOTIDE SEQUENCE [LARGE SCALE GENOMIC DNA]</scope>
    <source>
        <strain evidence="12">PF1309</strain>
    </source>
</reference>
<dbReference type="FunFam" id="3.20.110.10:FF:000010">
    <property type="entry name" value="Alpha-mannosidase"/>
    <property type="match status" value="1"/>
</dbReference>
<dbReference type="GO" id="GO:0000139">
    <property type="term" value="C:Golgi membrane"/>
    <property type="evidence" value="ECO:0007669"/>
    <property type="project" value="TreeGrafter"/>
</dbReference>
<name>A0A2A2K6W5_9BILA</name>
<proteinExistence type="inferred from homology"/>
<comment type="catalytic activity">
    <reaction evidence="10">
        <text>N(4)-{beta-D-GlcNAc-(1-&gt;2)-alpha-D-Man-(1-&gt;3)-[alpha-D-Man-(1-&gt;3)-[alpha-D-Man-(1-&gt;6)]-alpha-D-Man-(1-&gt;6)]-beta-D-Man-(1-&gt;4)-beta-D-GlcNAc-(1-&gt;4)-beta-D-GlcNAc}-L-asparaginyl-[protein] + 2 H2O = 2 alpha-D-mannopyranose + an N(4)-{beta-D-GlcNAc-(1-&gt;2)-alpha-D-Man-(1-&gt;3)-[alpha-D-Man-(1-&gt;6)]-beta-D-Man-(1-&gt;4)-beta-D-GlcNAc-(1-&gt;4)-beta-D-GlcNAc}-L-asparaginyl-[protein]</text>
        <dbReference type="Rhea" id="RHEA:56052"/>
        <dbReference type="Rhea" id="RHEA-COMP:14368"/>
        <dbReference type="Rhea" id="RHEA-COMP:14369"/>
        <dbReference type="ChEBI" id="CHEBI:15377"/>
        <dbReference type="ChEBI" id="CHEBI:28729"/>
        <dbReference type="ChEBI" id="CHEBI:60615"/>
        <dbReference type="ChEBI" id="CHEBI:60625"/>
        <dbReference type="EC" id="3.2.1.114"/>
    </reaction>
</comment>
<evidence type="ECO:0000256" key="1">
    <source>
        <dbReference type="ARBA" id="ARBA00001947"/>
    </source>
</evidence>
<dbReference type="Gene3D" id="2.60.40.1180">
    <property type="entry name" value="Golgi alpha-mannosidase II"/>
    <property type="match status" value="1"/>
</dbReference>
<dbReference type="InterPro" id="IPR027291">
    <property type="entry name" value="Glyco_hydro_38_N_sf"/>
</dbReference>
<dbReference type="GO" id="GO:0006013">
    <property type="term" value="P:mannose metabolic process"/>
    <property type="evidence" value="ECO:0007669"/>
    <property type="project" value="InterPro"/>
</dbReference>
<dbReference type="Pfam" id="PF01074">
    <property type="entry name" value="Glyco_hydro_38N"/>
    <property type="match status" value="1"/>
</dbReference>
<dbReference type="SMART" id="SM00872">
    <property type="entry name" value="Alpha-mann_mid"/>
    <property type="match status" value="1"/>
</dbReference>
<comment type="similarity">
    <text evidence="2">Belongs to the glycosyl hydrolase 38 family.</text>
</comment>
<dbReference type="Gene3D" id="2.70.98.30">
    <property type="entry name" value="Golgi alpha-mannosidase II, domain 4"/>
    <property type="match status" value="1"/>
</dbReference>
<keyword evidence="5" id="KW-0862">Zinc</keyword>
<dbReference type="InterPro" id="IPR037094">
    <property type="entry name" value="Glyco_hydro_38_cen_sf"/>
</dbReference>
<feature type="domain" description="Glycoside hydrolase family 38 central" evidence="11">
    <location>
        <begin position="394"/>
        <end position="475"/>
    </location>
</feature>
<keyword evidence="6" id="KW-0326">Glycosidase</keyword>
<keyword evidence="4" id="KW-0378">Hydrolase</keyword>
<comment type="cofactor">
    <cofactor evidence="1">
        <name>Zn(2+)</name>
        <dbReference type="ChEBI" id="CHEBI:29105"/>
    </cofactor>
</comment>
<dbReference type="InterPro" id="IPR013780">
    <property type="entry name" value="Glyco_hydro_b"/>
</dbReference>
<dbReference type="Pfam" id="PF09261">
    <property type="entry name" value="Alpha-mann_mid"/>
    <property type="match status" value="1"/>
</dbReference>
<dbReference type="EC" id="3.2.1.114" evidence="8"/>